<protein>
    <recommendedName>
        <fullName evidence="8">Endolytic murein transglycosylase</fullName>
    </recommendedName>
</protein>
<dbReference type="GO" id="GO:0071555">
    <property type="term" value="P:cell wall organization"/>
    <property type="evidence" value="ECO:0007669"/>
    <property type="project" value="UniProtKB-KW"/>
</dbReference>
<dbReference type="InterPro" id="IPR003770">
    <property type="entry name" value="MLTG-like"/>
</dbReference>
<dbReference type="NCBIfam" id="TIGR00247">
    <property type="entry name" value="endolytic transglycosylase MltG"/>
    <property type="match status" value="1"/>
</dbReference>
<name>A0A645F381_9ZZZZ</name>
<keyword evidence="5" id="KW-0456">Lyase</keyword>
<reference evidence="7" key="1">
    <citation type="submission" date="2019-08" db="EMBL/GenBank/DDBJ databases">
        <authorList>
            <person name="Kucharzyk K."/>
            <person name="Murdoch R.W."/>
            <person name="Higgins S."/>
            <person name="Loffler F."/>
        </authorList>
    </citation>
    <scope>NUCLEOTIDE SEQUENCE</scope>
</reference>
<keyword evidence="1" id="KW-1003">Cell membrane</keyword>
<sequence length="229" mass="26025">MTVDEIIDMLVSNGIGTREKYIDAIQNYDYKYTFMDNIDFASLSSDRKYRLEGYLYPDTYQFYSDSGEVAVIDKFLSNFEGKFTQAKYDRIKELGMTLDQVITLASIIQKEAKFYSEFANVSSVFHNRLNSSAFPKLESDATIQYLLPEHKEVLTHDDTLINHPYNTYQINGLPPGAICNPGLEAINAALDPANTNYYYFLAATDGTTVFAKTLAEQNENIRKKKEGSL</sequence>
<evidence type="ECO:0000256" key="2">
    <source>
        <dbReference type="ARBA" id="ARBA00022692"/>
    </source>
</evidence>
<keyword evidence="4" id="KW-0472">Membrane</keyword>
<dbReference type="Pfam" id="PF02618">
    <property type="entry name" value="YceG"/>
    <property type="match status" value="1"/>
</dbReference>
<evidence type="ECO:0008006" key="8">
    <source>
        <dbReference type="Google" id="ProtNLM"/>
    </source>
</evidence>
<comment type="caution">
    <text evidence="7">The sequence shown here is derived from an EMBL/GenBank/DDBJ whole genome shotgun (WGS) entry which is preliminary data.</text>
</comment>
<evidence type="ECO:0000256" key="1">
    <source>
        <dbReference type="ARBA" id="ARBA00022475"/>
    </source>
</evidence>
<dbReference type="EMBL" id="VSSQ01054307">
    <property type="protein sequence ID" value="MPN08280.1"/>
    <property type="molecule type" value="Genomic_DNA"/>
</dbReference>
<gene>
    <name evidence="7" type="ORF">SDC9_155562</name>
</gene>
<organism evidence="7">
    <name type="scientific">bioreactor metagenome</name>
    <dbReference type="NCBI Taxonomy" id="1076179"/>
    <lineage>
        <taxon>unclassified sequences</taxon>
        <taxon>metagenomes</taxon>
        <taxon>ecological metagenomes</taxon>
    </lineage>
</organism>
<accession>A0A645F381</accession>
<evidence type="ECO:0000256" key="6">
    <source>
        <dbReference type="ARBA" id="ARBA00023316"/>
    </source>
</evidence>
<keyword evidence="6" id="KW-0961">Cell wall biogenesis/degradation</keyword>
<dbReference type="Gene3D" id="3.30.160.60">
    <property type="entry name" value="Classic Zinc Finger"/>
    <property type="match status" value="1"/>
</dbReference>
<dbReference type="PANTHER" id="PTHR30518">
    <property type="entry name" value="ENDOLYTIC MUREIN TRANSGLYCOSYLASE"/>
    <property type="match status" value="1"/>
</dbReference>
<dbReference type="GO" id="GO:0016829">
    <property type="term" value="F:lyase activity"/>
    <property type="evidence" value="ECO:0007669"/>
    <property type="project" value="UniProtKB-KW"/>
</dbReference>
<proteinExistence type="predicted"/>
<keyword evidence="3" id="KW-1133">Transmembrane helix</keyword>
<dbReference type="AlphaFoldDB" id="A0A645F381"/>
<evidence type="ECO:0000256" key="4">
    <source>
        <dbReference type="ARBA" id="ARBA00023136"/>
    </source>
</evidence>
<dbReference type="PANTHER" id="PTHR30518:SF2">
    <property type="entry name" value="ENDOLYTIC MUREIN TRANSGLYCOSYLASE"/>
    <property type="match status" value="1"/>
</dbReference>
<keyword evidence="2" id="KW-0812">Transmembrane</keyword>
<evidence type="ECO:0000256" key="5">
    <source>
        <dbReference type="ARBA" id="ARBA00023239"/>
    </source>
</evidence>
<evidence type="ECO:0000256" key="3">
    <source>
        <dbReference type="ARBA" id="ARBA00022989"/>
    </source>
</evidence>
<evidence type="ECO:0000313" key="7">
    <source>
        <dbReference type="EMBL" id="MPN08280.1"/>
    </source>
</evidence>